<accession>A0A839HGU3</accession>
<dbReference type="EMBL" id="JABVCQ010000016">
    <property type="protein sequence ID" value="MBB1126318.1"/>
    <property type="molecule type" value="Genomic_DNA"/>
</dbReference>
<reference evidence="1 2" key="1">
    <citation type="journal article" date="2020" name="Arch. Microbiol.">
        <title>The genome sequence of the giant phototrophic gammaproteobacterium Thiospirillum jenense gives insight into its physiological properties and phylogenetic relationships.</title>
        <authorList>
            <person name="Imhoff J.F."/>
            <person name="Meyer T.E."/>
            <person name="Kyndt J.A."/>
        </authorList>
    </citation>
    <scope>NUCLEOTIDE SEQUENCE [LARGE SCALE GENOMIC DNA]</scope>
    <source>
        <strain evidence="1 2">DSM 216</strain>
    </source>
</reference>
<protein>
    <submittedName>
        <fullName evidence="1">Uncharacterized protein</fullName>
    </submittedName>
</protein>
<dbReference type="Proteomes" id="UP000548632">
    <property type="component" value="Unassembled WGS sequence"/>
</dbReference>
<gene>
    <name evidence="1" type="ORF">HUK38_08740</name>
</gene>
<dbReference type="SUPFAM" id="SSF51445">
    <property type="entry name" value="(Trans)glycosidases"/>
    <property type="match status" value="1"/>
</dbReference>
<keyword evidence="2" id="KW-1185">Reference proteome</keyword>
<sequence>MIATTAFAHAAKTSAINPATPAPARFAVRDGGIVDHWRNAAPVQFRGIGYSPYLRGESPVLHTPLPNDGRYATHLRQVLDLNANYLHVFPQRMPPAFFAALDAADLLYGQDMWVKQQADDFLDAATQADILAKIRATIDHTYAVGRPDRLVLFSIGDELNPRAIAQTDRLHPQVHDFTGKHLRVTGRTPTEIALAQLIDAAMEYELTRYGQRHLYCHTSFTHVGPLVRPDLDVPPASALLPDLADLVCLNVYTYARGVVTSPRGAVTGTSYQGYLDELTAITNKPIFITQVGFSTSPYEPKPWVPGFGGHRVADVPNKLRAVWQDIHTAKHHERIIGVAVFELHDEWWKSGDTLDDPQIRFDGDPEEWFGLYALDNKMRLIPKGAIADAVREIFGR</sequence>
<organism evidence="1 2">
    <name type="scientific">Thiospirillum jenense</name>
    <dbReference type="NCBI Taxonomy" id="1653858"/>
    <lineage>
        <taxon>Bacteria</taxon>
        <taxon>Pseudomonadati</taxon>
        <taxon>Pseudomonadota</taxon>
        <taxon>Gammaproteobacteria</taxon>
        <taxon>Chromatiales</taxon>
        <taxon>Chromatiaceae</taxon>
        <taxon>Thiospirillum</taxon>
    </lineage>
</organism>
<dbReference type="Gene3D" id="3.20.20.80">
    <property type="entry name" value="Glycosidases"/>
    <property type="match status" value="1"/>
</dbReference>
<dbReference type="InterPro" id="IPR017853">
    <property type="entry name" value="GH"/>
</dbReference>
<comment type="caution">
    <text evidence="1">The sequence shown here is derived from an EMBL/GenBank/DDBJ whole genome shotgun (WGS) entry which is preliminary data.</text>
</comment>
<dbReference type="AlphaFoldDB" id="A0A839HGU3"/>
<evidence type="ECO:0000313" key="1">
    <source>
        <dbReference type="EMBL" id="MBB1126318.1"/>
    </source>
</evidence>
<proteinExistence type="predicted"/>
<evidence type="ECO:0000313" key="2">
    <source>
        <dbReference type="Proteomes" id="UP000548632"/>
    </source>
</evidence>
<name>A0A839HGU3_9GAMM</name>